<dbReference type="PRINTS" id="PR01436">
    <property type="entry name" value="NADHDHGNASE2"/>
</dbReference>
<keyword evidence="10 18" id="KW-1278">Translocase</keyword>
<keyword evidence="7 18" id="KW-0679">Respiratory chain</keyword>
<dbReference type="InterPro" id="IPR001750">
    <property type="entry name" value="ND/Mrp_TM"/>
</dbReference>
<evidence type="ECO:0000256" key="6">
    <source>
        <dbReference type="ARBA" id="ARBA00022448"/>
    </source>
</evidence>
<evidence type="ECO:0000256" key="17">
    <source>
        <dbReference type="ARBA" id="ARBA00049551"/>
    </source>
</evidence>
<keyword evidence="13 18" id="KW-0520">NAD</keyword>
<evidence type="ECO:0000256" key="8">
    <source>
        <dbReference type="ARBA" id="ARBA00022692"/>
    </source>
</evidence>
<evidence type="ECO:0000256" key="4">
    <source>
        <dbReference type="ARBA" id="ARBA00012944"/>
    </source>
</evidence>
<feature type="domain" description="NADH:quinone oxidoreductase/Mrp antiporter transmembrane" evidence="19">
    <location>
        <begin position="36"/>
        <end position="291"/>
    </location>
</feature>
<evidence type="ECO:0000256" key="12">
    <source>
        <dbReference type="ARBA" id="ARBA00022989"/>
    </source>
</evidence>
<comment type="similarity">
    <text evidence="3 18">Belongs to the complex I subunit 2 family.</text>
</comment>
<geneLocation type="mitochondrion" evidence="20"/>
<evidence type="ECO:0000256" key="14">
    <source>
        <dbReference type="ARBA" id="ARBA00023075"/>
    </source>
</evidence>
<name>A0A8A6C6I4_9HYME</name>
<dbReference type="InterPro" id="IPR050175">
    <property type="entry name" value="Complex_I_Subunit_2"/>
</dbReference>
<evidence type="ECO:0000256" key="9">
    <source>
        <dbReference type="ARBA" id="ARBA00022792"/>
    </source>
</evidence>
<dbReference type="InterPro" id="IPR003917">
    <property type="entry name" value="NADH_UbQ_OxRdtase_chain2"/>
</dbReference>
<keyword evidence="8 18" id="KW-0812">Transmembrane</keyword>
<evidence type="ECO:0000256" key="1">
    <source>
        <dbReference type="ARBA" id="ARBA00003257"/>
    </source>
</evidence>
<dbReference type="PANTHER" id="PTHR46552:SF1">
    <property type="entry name" value="NADH-UBIQUINONE OXIDOREDUCTASE CHAIN 2"/>
    <property type="match status" value="1"/>
</dbReference>
<evidence type="ECO:0000256" key="18">
    <source>
        <dbReference type="RuleBase" id="RU003403"/>
    </source>
</evidence>
<dbReference type="PANTHER" id="PTHR46552">
    <property type="entry name" value="NADH-UBIQUINONE OXIDOREDUCTASE CHAIN 2"/>
    <property type="match status" value="1"/>
</dbReference>
<comment type="subcellular location">
    <subcellularLocation>
        <location evidence="2 18">Mitochondrion inner membrane</location>
        <topology evidence="2 18">Multi-pass membrane protein</topology>
    </subcellularLocation>
</comment>
<comment type="function">
    <text evidence="18">Core subunit of the mitochondrial membrane respiratory chain NADH dehydrogenase (Complex I) which catalyzes electron transfer from NADH through the respiratory chain, using ubiquinone as an electron acceptor. Essential for the catalytic activity and assembly of complex I.</text>
</comment>
<reference evidence="20" key="1">
    <citation type="submission" date="2021-02" db="EMBL/GenBank/DDBJ databases">
        <title>The mitochondrial genome of Hemathlophorus brevigenatus.</title>
        <authorList>
            <person name="Niu G."/>
        </authorList>
    </citation>
    <scope>NUCLEOTIDE SEQUENCE</scope>
</reference>
<accession>A0A8A6C6I4</accession>
<evidence type="ECO:0000256" key="3">
    <source>
        <dbReference type="ARBA" id="ARBA00007012"/>
    </source>
</evidence>
<feature type="transmembrane region" description="Helical" evidence="18">
    <location>
        <begin position="68"/>
        <end position="87"/>
    </location>
</feature>
<evidence type="ECO:0000259" key="19">
    <source>
        <dbReference type="Pfam" id="PF00361"/>
    </source>
</evidence>
<evidence type="ECO:0000313" key="20">
    <source>
        <dbReference type="EMBL" id="QTH79121.1"/>
    </source>
</evidence>
<keyword evidence="14 18" id="KW-0830">Ubiquinone</keyword>
<evidence type="ECO:0000256" key="15">
    <source>
        <dbReference type="ARBA" id="ARBA00023128"/>
    </source>
</evidence>
<keyword evidence="16 18" id="KW-0472">Membrane</keyword>
<dbReference type="AlphaFoldDB" id="A0A8A6C6I4"/>
<dbReference type="Pfam" id="PF00361">
    <property type="entry name" value="Proton_antipo_M"/>
    <property type="match status" value="1"/>
</dbReference>
<evidence type="ECO:0000256" key="13">
    <source>
        <dbReference type="ARBA" id="ARBA00023027"/>
    </source>
</evidence>
<keyword evidence="15 18" id="KW-0496">Mitochondrion</keyword>
<keyword evidence="12 18" id="KW-1133">Transmembrane helix</keyword>
<keyword evidence="6" id="KW-0813">Transport</keyword>
<dbReference type="GO" id="GO:0008137">
    <property type="term" value="F:NADH dehydrogenase (ubiquinone) activity"/>
    <property type="evidence" value="ECO:0007669"/>
    <property type="project" value="UniProtKB-EC"/>
</dbReference>
<feature type="transmembrane region" description="Helical" evidence="18">
    <location>
        <begin position="12"/>
        <end position="33"/>
    </location>
</feature>
<keyword evidence="11 18" id="KW-0249">Electron transport</keyword>
<protein>
    <recommendedName>
        <fullName evidence="5 18">NADH-ubiquinone oxidoreductase chain 2</fullName>
        <ecNumber evidence="4 18">7.1.1.2</ecNumber>
    </recommendedName>
</protein>
<feature type="transmembrane region" description="Helical" evidence="18">
    <location>
        <begin position="319"/>
        <end position="343"/>
    </location>
</feature>
<feature type="transmembrane region" description="Helical" evidence="18">
    <location>
        <begin position="245"/>
        <end position="264"/>
    </location>
</feature>
<evidence type="ECO:0000256" key="7">
    <source>
        <dbReference type="ARBA" id="ARBA00022660"/>
    </source>
</evidence>
<feature type="transmembrane region" description="Helical" evidence="18">
    <location>
        <begin position="156"/>
        <end position="173"/>
    </location>
</feature>
<dbReference type="GO" id="GO:0006120">
    <property type="term" value="P:mitochondrial electron transport, NADH to ubiquinone"/>
    <property type="evidence" value="ECO:0007669"/>
    <property type="project" value="InterPro"/>
</dbReference>
<comment type="catalytic activity">
    <reaction evidence="17 18">
        <text>a ubiquinone + NADH + 5 H(+)(in) = a ubiquinol + NAD(+) + 4 H(+)(out)</text>
        <dbReference type="Rhea" id="RHEA:29091"/>
        <dbReference type="Rhea" id="RHEA-COMP:9565"/>
        <dbReference type="Rhea" id="RHEA-COMP:9566"/>
        <dbReference type="ChEBI" id="CHEBI:15378"/>
        <dbReference type="ChEBI" id="CHEBI:16389"/>
        <dbReference type="ChEBI" id="CHEBI:17976"/>
        <dbReference type="ChEBI" id="CHEBI:57540"/>
        <dbReference type="ChEBI" id="CHEBI:57945"/>
        <dbReference type="EC" id="7.1.1.2"/>
    </reaction>
</comment>
<sequence length="347" mass="40787">MTKFLFMKNNLIKLSLMKYIFLSILIMSTMITINSCSWINAWMGMEINLMSFIPLMTNKFKKKKSNSMMYFIIQAGASSMMMIMIILMKMQILLNMNSLMNFLQLSMLMKLGASPFHWWTPKIIINLNWFNCFIFLTWQKIAPLFLLSSFTVNNSMIYISALMSSIMGALMGINQTMIKLIMIYSSINHLGWMLMIMSLNLNMLLIYFTIYSMINFMISLFMMKFNFNFLNQLFKNNNQNMNYKIILISLFLSLGGMPPMLGFLPKFFTLLIMIKNNMMIETMIFIIMATISLSFYMNPLLSMFILLKFNSKWNNKTQSILNSFISVFSFNMMIMMFFIYPLINNIS</sequence>
<evidence type="ECO:0000256" key="5">
    <source>
        <dbReference type="ARBA" id="ARBA00021008"/>
    </source>
</evidence>
<evidence type="ECO:0000256" key="16">
    <source>
        <dbReference type="ARBA" id="ARBA00023136"/>
    </source>
</evidence>
<dbReference type="EC" id="7.1.1.2" evidence="4 18"/>
<keyword evidence="9 18" id="KW-0999">Mitochondrion inner membrane</keyword>
<evidence type="ECO:0000256" key="2">
    <source>
        <dbReference type="ARBA" id="ARBA00004448"/>
    </source>
</evidence>
<gene>
    <name evidence="20" type="primary">ND2</name>
</gene>
<dbReference type="GO" id="GO:0005743">
    <property type="term" value="C:mitochondrial inner membrane"/>
    <property type="evidence" value="ECO:0007669"/>
    <property type="project" value="UniProtKB-SubCell"/>
</dbReference>
<proteinExistence type="inferred from homology"/>
<organism evidence="20">
    <name type="scientific">Hemathlophorus sp</name>
    <dbReference type="NCBI Taxonomy" id="2821554"/>
    <lineage>
        <taxon>Eukaryota</taxon>
        <taxon>Metazoa</taxon>
        <taxon>Ecdysozoa</taxon>
        <taxon>Arthropoda</taxon>
        <taxon>Hexapoda</taxon>
        <taxon>Insecta</taxon>
        <taxon>Pterygota</taxon>
        <taxon>Neoptera</taxon>
        <taxon>Endopterygota</taxon>
        <taxon>Hymenoptera</taxon>
        <taxon>Tenthredinoidea</taxon>
        <taxon>Tenthredinidae</taxon>
        <taxon>Allantinae</taxon>
        <taxon>Hemathlophorus</taxon>
    </lineage>
</organism>
<dbReference type="EMBL" id="MW632125">
    <property type="protein sequence ID" value="QTH79121.1"/>
    <property type="molecule type" value="Genomic_DNA"/>
</dbReference>
<evidence type="ECO:0000256" key="10">
    <source>
        <dbReference type="ARBA" id="ARBA00022967"/>
    </source>
</evidence>
<evidence type="ECO:0000256" key="11">
    <source>
        <dbReference type="ARBA" id="ARBA00022982"/>
    </source>
</evidence>
<feature type="transmembrane region" description="Helical" evidence="18">
    <location>
        <begin position="284"/>
        <end position="307"/>
    </location>
</feature>
<comment type="function">
    <text evidence="1">Core subunit of the mitochondrial membrane respiratory chain NADH dehydrogenase (Complex I) that is believed to belong to the minimal assembly required for catalysis. Complex I functions in the transfer of electrons from NADH to the respiratory chain. The immediate electron acceptor for the enzyme is believed to be ubiquinone.</text>
</comment>